<evidence type="ECO:0000313" key="6">
    <source>
        <dbReference type="EMBL" id="MBO2464120.1"/>
    </source>
</evidence>
<dbReference type="InterPro" id="IPR013126">
    <property type="entry name" value="Hsp_70_fam"/>
</dbReference>
<evidence type="ECO:0000313" key="7">
    <source>
        <dbReference type="Proteomes" id="UP000680206"/>
    </source>
</evidence>
<dbReference type="SUPFAM" id="SSF100920">
    <property type="entry name" value="Heat shock protein 70kD (HSP70), peptide-binding domain"/>
    <property type="match status" value="1"/>
</dbReference>
<organism evidence="6 7">
    <name type="scientific">Actinomadura violacea</name>
    <dbReference type="NCBI Taxonomy" id="2819934"/>
    <lineage>
        <taxon>Bacteria</taxon>
        <taxon>Bacillati</taxon>
        <taxon>Actinomycetota</taxon>
        <taxon>Actinomycetes</taxon>
        <taxon>Streptosporangiales</taxon>
        <taxon>Thermomonosporaceae</taxon>
        <taxon>Actinomadura</taxon>
    </lineage>
</organism>
<keyword evidence="7" id="KW-1185">Reference proteome</keyword>
<dbReference type="Gene3D" id="2.60.34.10">
    <property type="entry name" value="Substrate Binding Domain Of DNAk, Chain A, domain 1"/>
    <property type="match status" value="1"/>
</dbReference>
<feature type="coiled-coil region" evidence="4">
    <location>
        <begin position="85"/>
        <end position="112"/>
    </location>
</feature>
<dbReference type="Pfam" id="PF00012">
    <property type="entry name" value="HSP70"/>
    <property type="match status" value="1"/>
</dbReference>
<name>A0ABS3S543_9ACTN</name>
<accession>A0ABS3S543</accession>
<dbReference type="InterPro" id="IPR029047">
    <property type="entry name" value="HSP70_peptide-bd_sf"/>
</dbReference>
<proteinExistence type="predicted"/>
<evidence type="ECO:0000256" key="2">
    <source>
        <dbReference type="ARBA" id="ARBA00022840"/>
    </source>
</evidence>
<dbReference type="EMBL" id="JAGEPF010000032">
    <property type="protein sequence ID" value="MBO2464120.1"/>
    <property type="molecule type" value="Genomic_DNA"/>
</dbReference>
<dbReference type="Proteomes" id="UP000680206">
    <property type="component" value="Unassembled WGS sequence"/>
</dbReference>
<gene>
    <name evidence="6" type="ORF">J4709_41775</name>
</gene>
<protein>
    <submittedName>
        <fullName evidence="6">Hsp70 family protein</fullName>
    </submittedName>
</protein>
<reference evidence="6 7" key="1">
    <citation type="submission" date="2021-03" db="EMBL/GenBank/DDBJ databases">
        <title>Actinomadura violae sp. nov., isolated from lichen in Thailand.</title>
        <authorList>
            <person name="Kanchanasin P."/>
            <person name="Saeng-In P."/>
            <person name="Phongsopitanun W."/>
            <person name="Yuki M."/>
            <person name="Kudo T."/>
            <person name="Ohkuma M."/>
            <person name="Tanasupawat S."/>
        </authorList>
    </citation>
    <scope>NUCLEOTIDE SEQUENCE [LARGE SCALE GENOMIC DNA]</scope>
    <source>
        <strain evidence="6 7">LCR2-06</strain>
    </source>
</reference>
<evidence type="ECO:0000256" key="3">
    <source>
        <dbReference type="ARBA" id="ARBA00023186"/>
    </source>
</evidence>
<keyword evidence="4" id="KW-0175">Coiled coil</keyword>
<feature type="region of interest" description="Disordered" evidence="5">
    <location>
        <begin position="1"/>
        <end position="21"/>
    </location>
</feature>
<evidence type="ECO:0000256" key="4">
    <source>
        <dbReference type="SAM" id="Coils"/>
    </source>
</evidence>
<sequence>MGPHFPLTDGPATSSAGHPAAHRTALVPRGVPQIEVTLDVDANGNIGVLARDLGTGVERSAAVTVGSALPEDDIEQMAREARWYAEQSRRRKEEAEETVAEVKRNLEHTDTESVRTSAEKLARLGRKLRTVVQARRVQPGRPR</sequence>
<comment type="caution">
    <text evidence="6">The sequence shown here is derived from an EMBL/GenBank/DDBJ whole genome shotgun (WGS) entry which is preliminary data.</text>
</comment>
<evidence type="ECO:0000256" key="1">
    <source>
        <dbReference type="ARBA" id="ARBA00022741"/>
    </source>
</evidence>
<keyword evidence="2" id="KW-0067">ATP-binding</keyword>
<keyword evidence="1" id="KW-0547">Nucleotide-binding</keyword>
<keyword evidence="3" id="KW-0143">Chaperone</keyword>
<evidence type="ECO:0000256" key="5">
    <source>
        <dbReference type="SAM" id="MobiDB-lite"/>
    </source>
</evidence>